<dbReference type="InterPro" id="IPR036291">
    <property type="entry name" value="NAD(P)-bd_dom_sf"/>
</dbReference>
<dbReference type="Pfam" id="PF01408">
    <property type="entry name" value="GFO_IDH_MocA"/>
    <property type="match status" value="1"/>
</dbReference>
<protein>
    <submittedName>
        <fullName evidence="3">Gfo/Idh/MocA family oxidoreductase</fullName>
    </submittedName>
</protein>
<evidence type="ECO:0000259" key="1">
    <source>
        <dbReference type="Pfam" id="PF01408"/>
    </source>
</evidence>
<dbReference type="GO" id="GO:0000166">
    <property type="term" value="F:nucleotide binding"/>
    <property type="evidence" value="ECO:0007669"/>
    <property type="project" value="InterPro"/>
</dbReference>
<evidence type="ECO:0000259" key="2">
    <source>
        <dbReference type="Pfam" id="PF19051"/>
    </source>
</evidence>
<proteinExistence type="predicted"/>
<dbReference type="InterPro" id="IPR000683">
    <property type="entry name" value="Gfo/Idh/MocA-like_OxRdtase_N"/>
</dbReference>
<dbReference type="InterPro" id="IPR050463">
    <property type="entry name" value="Gfo/Idh/MocA_oxidrdct_glycsds"/>
</dbReference>
<dbReference type="SUPFAM" id="SSF51735">
    <property type="entry name" value="NAD(P)-binding Rossmann-fold domains"/>
    <property type="match status" value="1"/>
</dbReference>
<dbReference type="SUPFAM" id="SSF55347">
    <property type="entry name" value="Glyceraldehyde-3-phosphate dehydrogenase-like, C-terminal domain"/>
    <property type="match status" value="1"/>
</dbReference>
<dbReference type="Pfam" id="PF19051">
    <property type="entry name" value="GFO_IDH_MocA_C2"/>
    <property type="match status" value="1"/>
</dbReference>
<evidence type="ECO:0000313" key="4">
    <source>
        <dbReference type="Proteomes" id="UP000306402"/>
    </source>
</evidence>
<feature type="domain" description="Gfo/Idh/MocA-like oxidoreductase N-terminal" evidence="1">
    <location>
        <begin position="46"/>
        <end position="166"/>
    </location>
</feature>
<gene>
    <name evidence="3" type="ORF">FEN17_13090</name>
</gene>
<dbReference type="OrthoDB" id="9815825at2"/>
<dbReference type="PANTHER" id="PTHR43818">
    <property type="entry name" value="BCDNA.GH03377"/>
    <property type="match status" value="1"/>
</dbReference>
<comment type="caution">
    <text evidence="3">The sequence shown here is derived from an EMBL/GenBank/DDBJ whole genome shotgun (WGS) entry which is preliminary data.</text>
</comment>
<dbReference type="PANTHER" id="PTHR43818:SF5">
    <property type="entry name" value="OXIDOREDUCTASE FAMILY PROTEIN"/>
    <property type="match status" value="1"/>
</dbReference>
<dbReference type="Proteomes" id="UP000306402">
    <property type="component" value="Unassembled WGS sequence"/>
</dbReference>
<name>A0A5R9KWE4_9BACT</name>
<keyword evidence="4" id="KW-1185">Reference proteome</keyword>
<evidence type="ECO:0000313" key="3">
    <source>
        <dbReference type="EMBL" id="TLV00419.1"/>
    </source>
</evidence>
<sequence>MKDIESKEIAPEVTRRDFIKTAGAGLFAAPYIASGWAQTPPSDMVRHAVIGTGGMGRNHTKNFGNMKGCSLVAICDVDPAQLGKAFKDVPNADKIQKFSDFRELLKDKSIDSVSIAAPDHWHTPMALWAMMAGKHVYVEKPCAHNIKEVNLLVKASKSFNKCVQHGTQRRSNGAHIEGMKQLRNGIIGKVHTIKAIDHQYRESIGKAVAEAPPAGVDYDMWLGAAPKVPFTKNRWHYNWRWFWDYGNGDAANDGVHQIDVAVWALGDRYPKRVISSGAQYFYKDDHETPDTQTTIFEYDDTQIIWEMRLWTDYTLEGHDNGNVAYGTEGKMEFDRAGVIVTKGKEQIKIEAPEAVEAIMPNFITAVRENNPAKLNSPIEKGAIATNMALLANITTRLGAPSLQYDPVKEEIKCPGMDKQANAMLSRTYRKGYELPWKG</sequence>
<dbReference type="PROSITE" id="PS51318">
    <property type="entry name" value="TAT"/>
    <property type="match status" value="1"/>
</dbReference>
<dbReference type="AlphaFoldDB" id="A0A5R9KWE4"/>
<dbReference type="EMBL" id="VCEJ01000004">
    <property type="protein sequence ID" value="TLV00419.1"/>
    <property type="molecule type" value="Genomic_DNA"/>
</dbReference>
<dbReference type="InterPro" id="IPR006311">
    <property type="entry name" value="TAT_signal"/>
</dbReference>
<feature type="domain" description="Gfo/Idh/MocA-like oxidoreductase bacterial type C-terminal" evidence="2">
    <location>
        <begin position="210"/>
        <end position="433"/>
    </location>
</feature>
<dbReference type="Gene3D" id="3.30.360.10">
    <property type="entry name" value="Dihydrodipicolinate Reductase, domain 2"/>
    <property type="match status" value="1"/>
</dbReference>
<reference evidence="3 4" key="1">
    <citation type="submission" date="2019-05" db="EMBL/GenBank/DDBJ databases">
        <authorList>
            <person name="Qu J.-H."/>
        </authorList>
    </citation>
    <scope>NUCLEOTIDE SEQUENCE [LARGE SCALE GENOMIC DNA]</scope>
    <source>
        <strain evidence="3 4">T17</strain>
    </source>
</reference>
<dbReference type="Gene3D" id="3.40.50.720">
    <property type="entry name" value="NAD(P)-binding Rossmann-like Domain"/>
    <property type="match status" value="1"/>
</dbReference>
<organism evidence="3 4">
    <name type="scientific">Dyadobacter luticola</name>
    <dbReference type="NCBI Taxonomy" id="1979387"/>
    <lineage>
        <taxon>Bacteria</taxon>
        <taxon>Pseudomonadati</taxon>
        <taxon>Bacteroidota</taxon>
        <taxon>Cytophagia</taxon>
        <taxon>Cytophagales</taxon>
        <taxon>Spirosomataceae</taxon>
        <taxon>Dyadobacter</taxon>
    </lineage>
</organism>
<accession>A0A5R9KWE4</accession>
<dbReference type="RefSeq" id="WP_138365799.1">
    <property type="nucleotide sequence ID" value="NZ_VCEJ01000004.1"/>
</dbReference>
<dbReference type="InterPro" id="IPR043906">
    <property type="entry name" value="Gfo/Idh/MocA_OxRdtase_bact_C"/>
</dbReference>